<name>A0A4C1UF12_EUMVA</name>
<protein>
    <submittedName>
        <fullName evidence="1">Uncharacterized protein</fullName>
    </submittedName>
</protein>
<gene>
    <name evidence="1" type="ORF">EVAR_79470_1</name>
</gene>
<keyword evidence="2" id="KW-1185">Reference proteome</keyword>
<evidence type="ECO:0000313" key="2">
    <source>
        <dbReference type="Proteomes" id="UP000299102"/>
    </source>
</evidence>
<organism evidence="1 2">
    <name type="scientific">Eumeta variegata</name>
    <name type="common">Bagworm moth</name>
    <name type="synonym">Eumeta japonica</name>
    <dbReference type="NCBI Taxonomy" id="151549"/>
    <lineage>
        <taxon>Eukaryota</taxon>
        <taxon>Metazoa</taxon>
        <taxon>Ecdysozoa</taxon>
        <taxon>Arthropoda</taxon>
        <taxon>Hexapoda</taxon>
        <taxon>Insecta</taxon>
        <taxon>Pterygota</taxon>
        <taxon>Neoptera</taxon>
        <taxon>Endopterygota</taxon>
        <taxon>Lepidoptera</taxon>
        <taxon>Glossata</taxon>
        <taxon>Ditrysia</taxon>
        <taxon>Tineoidea</taxon>
        <taxon>Psychidae</taxon>
        <taxon>Oiketicinae</taxon>
        <taxon>Eumeta</taxon>
    </lineage>
</organism>
<sequence>MLRVPPFGITRTMPMDLSGAEFDTTSCRKYFVSQISQEYTSKTTIHPRYSRRGIAQKNSISIKKTLKTILIGEESWPRHQSSDSAVWDVYCGRA</sequence>
<accession>A0A4C1UF12</accession>
<dbReference type="AlphaFoldDB" id="A0A4C1UF12"/>
<evidence type="ECO:0000313" key="1">
    <source>
        <dbReference type="EMBL" id="GBP24562.1"/>
    </source>
</evidence>
<dbReference type="EMBL" id="BGZK01000163">
    <property type="protein sequence ID" value="GBP24562.1"/>
    <property type="molecule type" value="Genomic_DNA"/>
</dbReference>
<comment type="caution">
    <text evidence="1">The sequence shown here is derived from an EMBL/GenBank/DDBJ whole genome shotgun (WGS) entry which is preliminary data.</text>
</comment>
<dbReference type="Proteomes" id="UP000299102">
    <property type="component" value="Unassembled WGS sequence"/>
</dbReference>
<proteinExistence type="predicted"/>
<reference evidence="1 2" key="1">
    <citation type="journal article" date="2019" name="Commun. Biol.">
        <title>The bagworm genome reveals a unique fibroin gene that provides high tensile strength.</title>
        <authorList>
            <person name="Kono N."/>
            <person name="Nakamura H."/>
            <person name="Ohtoshi R."/>
            <person name="Tomita M."/>
            <person name="Numata K."/>
            <person name="Arakawa K."/>
        </authorList>
    </citation>
    <scope>NUCLEOTIDE SEQUENCE [LARGE SCALE GENOMIC DNA]</scope>
</reference>